<evidence type="ECO:0000313" key="1">
    <source>
        <dbReference type="EMBL" id="KAG5927561.1"/>
    </source>
</evidence>
<reference evidence="1" key="1">
    <citation type="journal article" date="2020" name="bioRxiv">
        <title>Whole genome comparisons of ergot fungi reveals the divergence and evolution of species within the genus Claviceps are the result of varying mechanisms driving genome evolution and host range expansion.</title>
        <authorList>
            <person name="Wyka S.A."/>
            <person name="Mondo S.J."/>
            <person name="Liu M."/>
            <person name="Dettman J."/>
            <person name="Nalam V."/>
            <person name="Broders K.D."/>
        </authorList>
    </citation>
    <scope>NUCLEOTIDE SEQUENCE</scope>
    <source>
        <strain evidence="1">CCC 489</strain>
    </source>
</reference>
<sequence>MPFSQLGKVLRQGLGKAIVCIGTVVAKQERQVHTETALVVMPVIKEQRVSSFSMVESTEAFVNIEEAAGQSTEAFVNIQNIVKSTEAFINIKKRKTLKRVYFAREYLFQRDHDHTARKYPF</sequence>
<accession>A0A8K0NHQ3</accession>
<dbReference type="Proteomes" id="UP000811619">
    <property type="component" value="Unassembled WGS sequence"/>
</dbReference>
<protein>
    <submittedName>
        <fullName evidence="1">Uncharacterized protein</fullName>
    </submittedName>
</protein>
<organism evidence="1 2">
    <name type="scientific">Claviceps africana</name>
    <dbReference type="NCBI Taxonomy" id="83212"/>
    <lineage>
        <taxon>Eukaryota</taxon>
        <taxon>Fungi</taxon>
        <taxon>Dikarya</taxon>
        <taxon>Ascomycota</taxon>
        <taxon>Pezizomycotina</taxon>
        <taxon>Sordariomycetes</taxon>
        <taxon>Hypocreomycetidae</taxon>
        <taxon>Hypocreales</taxon>
        <taxon>Clavicipitaceae</taxon>
        <taxon>Claviceps</taxon>
    </lineage>
</organism>
<evidence type="ECO:0000313" key="2">
    <source>
        <dbReference type="Proteomes" id="UP000811619"/>
    </source>
</evidence>
<gene>
    <name evidence="1" type="ORF">E4U42_002092</name>
</gene>
<proteinExistence type="predicted"/>
<dbReference type="EMBL" id="SRPY01000171">
    <property type="protein sequence ID" value="KAG5927561.1"/>
    <property type="molecule type" value="Genomic_DNA"/>
</dbReference>
<comment type="caution">
    <text evidence="1">The sequence shown here is derived from an EMBL/GenBank/DDBJ whole genome shotgun (WGS) entry which is preliminary data.</text>
</comment>
<keyword evidence="2" id="KW-1185">Reference proteome</keyword>
<name>A0A8K0NHQ3_9HYPO</name>
<dbReference type="AlphaFoldDB" id="A0A8K0NHQ3"/>